<organism evidence="13 14">
    <name type="scientific">Venturia nashicola</name>
    <dbReference type="NCBI Taxonomy" id="86259"/>
    <lineage>
        <taxon>Eukaryota</taxon>
        <taxon>Fungi</taxon>
        <taxon>Dikarya</taxon>
        <taxon>Ascomycota</taxon>
        <taxon>Pezizomycotina</taxon>
        <taxon>Dothideomycetes</taxon>
        <taxon>Pleosporomycetidae</taxon>
        <taxon>Venturiales</taxon>
        <taxon>Venturiaceae</taxon>
        <taxon>Venturia</taxon>
    </lineage>
</organism>
<proteinExistence type="inferred from homology"/>
<feature type="repeat" description="Solcar" evidence="10">
    <location>
        <begin position="162"/>
        <end position="263"/>
    </location>
</feature>
<evidence type="ECO:0000256" key="12">
    <source>
        <dbReference type="SAM" id="MobiDB-lite"/>
    </source>
</evidence>
<dbReference type="InterPro" id="IPR050567">
    <property type="entry name" value="Mitochondrial_Carrier"/>
</dbReference>
<evidence type="ECO:0000256" key="9">
    <source>
        <dbReference type="ARBA" id="ARBA00023136"/>
    </source>
</evidence>
<evidence type="ECO:0000256" key="8">
    <source>
        <dbReference type="ARBA" id="ARBA00023128"/>
    </source>
</evidence>
<dbReference type="GO" id="GO:0022857">
    <property type="term" value="F:transmembrane transporter activity"/>
    <property type="evidence" value="ECO:0007669"/>
    <property type="project" value="TreeGrafter"/>
</dbReference>
<evidence type="ECO:0000256" key="10">
    <source>
        <dbReference type="PROSITE-ProRule" id="PRU00282"/>
    </source>
</evidence>
<evidence type="ECO:0000313" key="14">
    <source>
        <dbReference type="Proteomes" id="UP000298493"/>
    </source>
</evidence>
<evidence type="ECO:0000256" key="2">
    <source>
        <dbReference type="ARBA" id="ARBA00006375"/>
    </source>
</evidence>
<keyword evidence="9 10" id="KW-0472">Membrane</keyword>
<dbReference type="AlphaFoldDB" id="A0A4Z1P4I3"/>
<name>A0A4Z1P4I3_9PEZI</name>
<keyword evidence="4 10" id="KW-0812">Transmembrane</keyword>
<keyword evidence="7" id="KW-1133">Transmembrane helix</keyword>
<dbReference type="Gene3D" id="1.50.40.10">
    <property type="entry name" value="Mitochondrial carrier domain"/>
    <property type="match status" value="2"/>
</dbReference>
<comment type="similarity">
    <text evidence="2 11">Belongs to the mitochondrial carrier (TC 2.A.29) family.</text>
</comment>
<keyword evidence="14" id="KW-1185">Reference proteome</keyword>
<keyword evidence="3 11" id="KW-0813">Transport</keyword>
<comment type="caution">
    <text evidence="13">The sequence shown here is derived from an EMBL/GenBank/DDBJ whole genome shotgun (WGS) entry which is preliminary data.</text>
</comment>
<dbReference type="EMBL" id="SNSC02000020">
    <property type="protein sequence ID" value="TID15630.1"/>
    <property type="molecule type" value="Genomic_DNA"/>
</dbReference>
<keyword evidence="6" id="KW-0999">Mitochondrion inner membrane</keyword>
<evidence type="ECO:0000256" key="4">
    <source>
        <dbReference type="ARBA" id="ARBA00022692"/>
    </source>
</evidence>
<dbReference type="PANTHER" id="PTHR45624">
    <property type="entry name" value="MITOCHONDRIAL BASIC AMINO ACIDS TRANSPORTER-RELATED"/>
    <property type="match status" value="1"/>
</dbReference>
<gene>
    <name evidence="13" type="ORF">E6O75_ATG07958</name>
</gene>
<dbReference type="Pfam" id="PF00153">
    <property type="entry name" value="Mito_carr"/>
    <property type="match status" value="3"/>
</dbReference>
<accession>A0A4Z1P4I3</accession>
<feature type="region of interest" description="Disordered" evidence="12">
    <location>
        <begin position="1"/>
        <end position="31"/>
    </location>
</feature>
<feature type="repeat" description="Solcar" evidence="10">
    <location>
        <begin position="273"/>
        <end position="355"/>
    </location>
</feature>
<dbReference type="Proteomes" id="UP000298493">
    <property type="component" value="Unassembled WGS sequence"/>
</dbReference>
<dbReference type="InterPro" id="IPR018108">
    <property type="entry name" value="MCP_transmembrane"/>
</dbReference>
<feature type="repeat" description="Solcar" evidence="10">
    <location>
        <begin position="36"/>
        <end position="135"/>
    </location>
</feature>
<evidence type="ECO:0000313" key="13">
    <source>
        <dbReference type="EMBL" id="TID15630.1"/>
    </source>
</evidence>
<dbReference type="InterPro" id="IPR023395">
    <property type="entry name" value="MCP_dom_sf"/>
</dbReference>
<protein>
    <submittedName>
        <fullName evidence="13">Mitochondrial carrier</fullName>
    </submittedName>
</protein>
<dbReference type="PANTHER" id="PTHR45624:SF9">
    <property type="entry name" value="CARRIER PROTEIN, PUTATIVE (AFU_ORTHOLOGUE AFUA_4G06390)-RELATED"/>
    <property type="match status" value="1"/>
</dbReference>
<evidence type="ECO:0000256" key="11">
    <source>
        <dbReference type="RuleBase" id="RU000488"/>
    </source>
</evidence>
<dbReference type="SUPFAM" id="SSF103506">
    <property type="entry name" value="Mitochondrial carrier"/>
    <property type="match status" value="1"/>
</dbReference>
<keyword evidence="5" id="KW-0677">Repeat</keyword>
<reference evidence="13 14" key="1">
    <citation type="submission" date="2019-04" db="EMBL/GenBank/DDBJ databases">
        <title>High contiguity whole genome sequence and gene annotation resource for two Venturia nashicola isolates.</title>
        <authorList>
            <person name="Prokchorchik M."/>
            <person name="Won K."/>
            <person name="Lee Y."/>
            <person name="Choi E.D."/>
            <person name="Segonzac C."/>
            <person name="Sohn K.H."/>
        </authorList>
    </citation>
    <scope>NUCLEOTIDE SEQUENCE [LARGE SCALE GENOMIC DNA]</scope>
    <source>
        <strain evidence="13 14">PRI2</strain>
    </source>
</reference>
<sequence length="360" mass="40462">MPDSTGKKPDRHRRPKPDDFEPKENETPGERRARIVKSKRTDFASAASSLTAIFLAFPLDTLKTRLQASAGTTFPAYRISTFNGHSIPSETMACVRYIYTTEGLRGFYRGMMTPLMTASATRIISLHYYQTGKYWMDEELEKRIGESPLTRCNDITKSPNWNTVACFSAAGAFSGAVGTLVACPFELTKIGRQLSTDIVKLQGCPAEQAIRQSYYGKTTWQTMRAIVRNRGVFGLYSGFRLHLVRDIIGTSIWFAGYETLKQEISYLRGSPPNTALPVSIASFLSGCLSLLVTAPLDAAKTRFQRNCLMQHRDRTEKVSMEYRSKVAWRGMPINLLRSGMLNLVFFLVFENAKVYINDMG</sequence>
<evidence type="ECO:0000256" key="6">
    <source>
        <dbReference type="ARBA" id="ARBA00022792"/>
    </source>
</evidence>
<feature type="compositionally biased region" description="Basic and acidic residues" evidence="12">
    <location>
        <begin position="16"/>
        <end position="31"/>
    </location>
</feature>
<evidence type="ECO:0000256" key="3">
    <source>
        <dbReference type="ARBA" id="ARBA00022448"/>
    </source>
</evidence>
<evidence type="ECO:0000256" key="1">
    <source>
        <dbReference type="ARBA" id="ARBA00004225"/>
    </source>
</evidence>
<comment type="subcellular location">
    <subcellularLocation>
        <location evidence="1">Mitochondrion membrane</location>
        <topology evidence="1">Multi-pass membrane protein</topology>
    </subcellularLocation>
</comment>
<evidence type="ECO:0000256" key="5">
    <source>
        <dbReference type="ARBA" id="ARBA00022737"/>
    </source>
</evidence>
<dbReference type="STRING" id="86259.A0A4Z1P4I3"/>
<keyword evidence="8" id="KW-0496">Mitochondrion</keyword>
<dbReference type="PROSITE" id="PS50920">
    <property type="entry name" value="SOLCAR"/>
    <property type="match status" value="3"/>
</dbReference>
<dbReference type="GO" id="GO:0031966">
    <property type="term" value="C:mitochondrial membrane"/>
    <property type="evidence" value="ECO:0007669"/>
    <property type="project" value="UniProtKB-SubCell"/>
</dbReference>
<evidence type="ECO:0000256" key="7">
    <source>
        <dbReference type="ARBA" id="ARBA00022989"/>
    </source>
</evidence>
<dbReference type="OrthoDB" id="2382881at2759"/>